<evidence type="ECO:0000256" key="6">
    <source>
        <dbReference type="ARBA" id="ARBA00023157"/>
    </source>
</evidence>
<dbReference type="PANTHER" id="PTHR11195:SF13">
    <property type="entry name" value="INVERTEBRATE-TYPE LYSOZYME 2-RELATED"/>
    <property type="match status" value="1"/>
</dbReference>
<evidence type="ECO:0000256" key="7">
    <source>
        <dbReference type="ARBA" id="ARBA00023295"/>
    </source>
</evidence>
<dbReference type="EC" id="3.2.1.17" evidence="2"/>
<dbReference type="PANTHER" id="PTHR11195">
    <property type="entry name" value="DESTABILASE-RELATED"/>
    <property type="match status" value="1"/>
</dbReference>
<keyword evidence="7" id="KW-0326">Glycosidase</keyword>
<name>A0A8J6HI50_TENMO</name>
<keyword evidence="5" id="KW-0378">Hydrolase</keyword>
<keyword evidence="9" id="KW-0732">Signal</keyword>
<dbReference type="FunFam" id="1.10.530.10:FF:000019">
    <property type="entry name" value="lysozyme"/>
    <property type="match status" value="1"/>
</dbReference>
<evidence type="ECO:0000256" key="2">
    <source>
        <dbReference type="ARBA" id="ARBA00012732"/>
    </source>
</evidence>
<feature type="signal peptide" evidence="9">
    <location>
        <begin position="1"/>
        <end position="20"/>
    </location>
</feature>
<evidence type="ECO:0000256" key="3">
    <source>
        <dbReference type="ARBA" id="ARBA00022529"/>
    </source>
</evidence>
<dbReference type="GO" id="GO:0031640">
    <property type="term" value="P:killing of cells of another organism"/>
    <property type="evidence" value="ECO:0007669"/>
    <property type="project" value="UniProtKB-KW"/>
</dbReference>
<feature type="chain" id="PRO_5035322522" description="lysozyme" evidence="9">
    <location>
        <begin position="21"/>
        <end position="157"/>
    </location>
</feature>
<keyword evidence="3" id="KW-0929">Antimicrobial</keyword>
<accession>A0A8J6HI50</accession>
<evidence type="ECO:0000256" key="4">
    <source>
        <dbReference type="ARBA" id="ARBA00022638"/>
    </source>
</evidence>
<comment type="caution">
    <text evidence="10">The sequence shown here is derived from an EMBL/GenBank/DDBJ whole genome shotgun (WGS) entry which is preliminary data.</text>
</comment>
<proteinExistence type="predicted"/>
<reference evidence="10" key="2">
    <citation type="submission" date="2021-08" db="EMBL/GenBank/DDBJ databases">
        <authorList>
            <person name="Eriksson T."/>
        </authorList>
    </citation>
    <scope>NUCLEOTIDE SEQUENCE</scope>
    <source>
        <strain evidence="10">Stoneville</strain>
        <tissue evidence="10">Whole head</tissue>
    </source>
</reference>
<sequence>MAHYVVAVAAWLLLFQRVSAQDRLLLVNLNSHCFRCLCHAASRCNLTVGCDGGYCGPYKISKIYWKDAGEVILPDDEKGRAGAYEDCAISYHCAQRIVTNYLAKYGRDCNDDGVTDCDDFSMINFNGGYQCKPELGRNEAGKLWLDRYRTCNPETRL</sequence>
<dbReference type="AlphaFoldDB" id="A0A8J6HI50"/>
<reference evidence="10" key="1">
    <citation type="journal article" date="2020" name="J Insects Food Feed">
        <title>The yellow mealworm (Tenebrio molitor) genome: a resource for the emerging insects as food and feed industry.</title>
        <authorList>
            <person name="Eriksson T."/>
            <person name="Andere A."/>
            <person name="Kelstrup H."/>
            <person name="Emery V."/>
            <person name="Picard C."/>
        </authorList>
    </citation>
    <scope>NUCLEOTIDE SEQUENCE</scope>
    <source>
        <strain evidence="10">Stoneville</strain>
        <tissue evidence="10">Whole head</tissue>
    </source>
</reference>
<protein>
    <recommendedName>
        <fullName evidence="2">lysozyme</fullName>
        <ecNumber evidence="2">3.2.1.17</ecNumber>
    </recommendedName>
</protein>
<dbReference type="EMBL" id="JABDTM020023339">
    <property type="protein sequence ID" value="KAH0815251.1"/>
    <property type="molecule type" value="Genomic_DNA"/>
</dbReference>
<dbReference type="InterPro" id="IPR008597">
    <property type="entry name" value="Invert_lysozyme"/>
</dbReference>
<evidence type="ECO:0000256" key="8">
    <source>
        <dbReference type="PIRSR" id="PIRSR608597-3"/>
    </source>
</evidence>
<comment type="catalytic activity">
    <reaction evidence="1">
        <text>Hydrolysis of (1-&gt;4)-beta-linkages between N-acetylmuramic acid and N-acetyl-D-glucosamine residues in a peptidoglycan and between N-acetyl-D-glucosamine residues in chitodextrins.</text>
        <dbReference type="EC" id="3.2.1.17"/>
    </reaction>
</comment>
<dbReference type="Pfam" id="PF05497">
    <property type="entry name" value="Destabilase"/>
    <property type="match status" value="1"/>
</dbReference>
<gene>
    <name evidence="10" type="ORF">GEV33_007541</name>
</gene>
<evidence type="ECO:0000256" key="1">
    <source>
        <dbReference type="ARBA" id="ARBA00000632"/>
    </source>
</evidence>
<evidence type="ECO:0000256" key="9">
    <source>
        <dbReference type="SAM" id="SignalP"/>
    </source>
</evidence>
<dbReference type="PROSITE" id="PS51909">
    <property type="entry name" value="LYSOZYME_I"/>
    <property type="match status" value="1"/>
</dbReference>
<dbReference type="GO" id="GO:0003796">
    <property type="term" value="F:lysozyme activity"/>
    <property type="evidence" value="ECO:0007669"/>
    <property type="project" value="UniProtKB-EC"/>
</dbReference>
<organism evidence="10 11">
    <name type="scientific">Tenebrio molitor</name>
    <name type="common">Yellow mealworm beetle</name>
    <dbReference type="NCBI Taxonomy" id="7067"/>
    <lineage>
        <taxon>Eukaryota</taxon>
        <taxon>Metazoa</taxon>
        <taxon>Ecdysozoa</taxon>
        <taxon>Arthropoda</taxon>
        <taxon>Hexapoda</taxon>
        <taxon>Insecta</taxon>
        <taxon>Pterygota</taxon>
        <taxon>Neoptera</taxon>
        <taxon>Endopterygota</taxon>
        <taxon>Coleoptera</taxon>
        <taxon>Polyphaga</taxon>
        <taxon>Cucujiformia</taxon>
        <taxon>Tenebrionidae</taxon>
        <taxon>Tenebrio</taxon>
    </lineage>
</organism>
<dbReference type="OrthoDB" id="6331689at2759"/>
<feature type="disulfide bond" evidence="8">
    <location>
        <begin position="38"/>
        <end position="44"/>
    </location>
</feature>
<feature type="disulfide bond" evidence="8">
    <location>
        <begin position="87"/>
        <end position="93"/>
    </location>
</feature>
<keyword evidence="4" id="KW-0081">Bacteriolytic enzyme</keyword>
<evidence type="ECO:0000256" key="5">
    <source>
        <dbReference type="ARBA" id="ARBA00022801"/>
    </source>
</evidence>
<evidence type="ECO:0000313" key="10">
    <source>
        <dbReference type="EMBL" id="KAH0815251.1"/>
    </source>
</evidence>
<dbReference type="Proteomes" id="UP000719412">
    <property type="component" value="Unassembled WGS sequence"/>
</dbReference>
<feature type="disulfide bond" evidence="8">
    <location>
        <begin position="33"/>
        <end position="117"/>
    </location>
</feature>
<keyword evidence="6 8" id="KW-1015">Disulfide bond</keyword>
<feature type="disulfide bond" evidence="8">
    <location>
        <begin position="50"/>
        <end position="55"/>
    </location>
</feature>
<keyword evidence="11" id="KW-1185">Reference proteome</keyword>
<dbReference type="GO" id="GO:0042742">
    <property type="term" value="P:defense response to bacterium"/>
    <property type="evidence" value="ECO:0007669"/>
    <property type="project" value="UniProtKB-KW"/>
</dbReference>
<dbReference type="CDD" id="cd16890">
    <property type="entry name" value="lyz_i"/>
    <property type="match status" value="1"/>
</dbReference>
<evidence type="ECO:0000313" key="11">
    <source>
        <dbReference type="Proteomes" id="UP000719412"/>
    </source>
</evidence>